<accession>A0A135T010</accession>
<evidence type="ECO:0000313" key="3">
    <source>
        <dbReference type="Proteomes" id="UP000070121"/>
    </source>
</evidence>
<dbReference type="InterPro" id="IPR019240">
    <property type="entry name" value="DUF2196"/>
</dbReference>
<dbReference type="AlphaFoldDB" id="A0A135T010"/>
<name>A0A135T010_9PEZI</name>
<feature type="compositionally biased region" description="Low complexity" evidence="1">
    <location>
        <begin position="168"/>
        <end position="181"/>
    </location>
</feature>
<evidence type="ECO:0000256" key="1">
    <source>
        <dbReference type="SAM" id="MobiDB-lite"/>
    </source>
</evidence>
<evidence type="ECO:0000313" key="2">
    <source>
        <dbReference type="EMBL" id="KXH41508.1"/>
    </source>
</evidence>
<keyword evidence="3" id="KW-1185">Reference proteome</keyword>
<dbReference type="NCBIfam" id="TIGR03833">
    <property type="entry name" value="YwbE family protein"/>
    <property type="match status" value="1"/>
</dbReference>
<organism evidence="2 3">
    <name type="scientific">Colletotrichum salicis</name>
    <dbReference type="NCBI Taxonomy" id="1209931"/>
    <lineage>
        <taxon>Eukaryota</taxon>
        <taxon>Fungi</taxon>
        <taxon>Dikarya</taxon>
        <taxon>Ascomycota</taxon>
        <taxon>Pezizomycotina</taxon>
        <taxon>Sordariomycetes</taxon>
        <taxon>Hypocreomycetidae</taxon>
        <taxon>Glomerellales</taxon>
        <taxon>Glomerellaceae</taxon>
        <taxon>Colletotrichum</taxon>
        <taxon>Colletotrichum acutatum species complex</taxon>
    </lineage>
</organism>
<sequence length="281" mass="30257">YSKTKTNRPSWDSNPEPLLPESNALPLRHPALYMKISKFARRWSAVIGAESGRSADSRSFAPQKSATPTWAPQEQEHAPPLTPPYETHHDLSNHHDFTRLIKSLARMARIPTIATVVRGAGVNIVLKADQPTGRTVSGTVQDVLTRGNHPRGIKVRLADGRVGRVQSLADSTQQQQDQSSAFTEVAEGSTGYGDSRRPPRRGGGRRQDAEAELPSAQVGLEAYIRPAKQNNGGRGRAAVNSGAQVQEAAPAVTSEIVTCPVCGEFEGDAAAVEHHVAGHFD</sequence>
<dbReference type="PANTHER" id="PTHR40069">
    <property type="entry name" value="YWBE PROTEIN"/>
    <property type="match status" value="1"/>
</dbReference>
<dbReference type="Pfam" id="PF09962">
    <property type="entry name" value="DUF2196"/>
    <property type="match status" value="1"/>
</dbReference>
<dbReference type="OrthoDB" id="20105at2759"/>
<feature type="compositionally biased region" description="Polar residues" evidence="1">
    <location>
        <begin position="60"/>
        <end position="72"/>
    </location>
</feature>
<feature type="region of interest" description="Disordered" evidence="1">
    <location>
        <begin position="168"/>
        <end position="217"/>
    </location>
</feature>
<comment type="caution">
    <text evidence="2">The sequence shown here is derived from an EMBL/GenBank/DDBJ whole genome shotgun (WGS) entry which is preliminary data.</text>
</comment>
<feature type="region of interest" description="Disordered" evidence="1">
    <location>
        <begin position="51"/>
        <end position="87"/>
    </location>
</feature>
<feature type="compositionally biased region" description="Polar residues" evidence="1">
    <location>
        <begin position="1"/>
        <end position="13"/>
    </location>
</feature>
<dbReference type="Proteomes" id="UP000070121">
    <property type="component" value="Unassembled WGS sequence"/>
</dbReference>
<feature type="region of interest" description="Disordered" evidence="1">
    <location>
        <begin position="1"/>
        <end position="23"/>
    </location>
</feature>
<gene>
    <name evidence="2" type="ORF">CSAL01_06393</name>
</gene>
<feature type="non-terminal residue" evidence="2">
    <location>
        <position position="1"/>
    </location>
</feature>
<dbReference type="PANTHER" id="PTHR40069:SF1">
    <property type="entry name" value="YWBE PROTEIN"/>
    <property type="match status" value="1"/>
</dbReference>
<evidence type="ECO:0008006" key="4">
    <source>
        <dbReference type="Google" id="ProtNLM"/>
    </source>
</evidence>
<protein>
    <recommendedName>
        <fullName evidence="4">UBZ4-type domain-containing protein</fullName>
    </recommendedName>
</protein>
<proteinExistence type="predicted"/>
<dbReference type="EMBL" id="JFFI01002161">
    <property type="protein sequence ID" value="KXH41508.1"/>
    <property type="molecule type" value="Genomic_DNA"/>
</dbReference>
<reference evidence="2 3" key="1">
    <citation type="submission" date="2014-02" db="EMBL/GenBank/DDBJ databases">
        <title>The genome sequence of Colletotrichum salicis CBS 607.94.</title>
        <authorList>
            <person name="Baroncelli R."/>
            <person name="Thon M.R."/>
        </authorList>
    </citation>
    <scope>NUCLEOTIDE SEQUENCE [LARGE SCALE GENOMIC DNA]</scope>
    <source>
        <strain evidence="2 3">CBS 607.94</strain>
    </source>
</reference>